<dbReference type="EMBL" id="MJEH01000008">
    <property type="protein sequence ID" value="OEH93850.1"/>
    <property type="molecule type" value="Genomic_DNA"/>
</dbReference>
<name>A0A1E5LIE1_9BACI</name>
<dbReference type="Proteomes" id="UP000095209">
    <property type="component" value="Unassembled WGS sequence"/>
</dbReference>
<keyword evidence="2" id="KW-1185">Reference proteome</keyword>
<dbReference type="RefSeq" id="WP_069716141.1">
    <property type="nucleotide sequence ID" value="NZ_MJEH01000008.1"/>
</dbReference>
<dbReference type="AlphaFoldDB" id="A0A1E5LIE1"/>
<comment type="caution">
    <text evidence="1">The sequence shown here is derived from an EMBL/GenBank/DDBJ whole genome shotgun (WGS) entry which is preliminary data.</text>
</comment>
<accession>A0A1E5LIE1</accession>
<reference evidence="1 2" key="1">
    <citation type="submission" date="2016-08" db="EMBL/GenBank/DDBJ databases">
        <title>Genome of Bacillus solimangrovi GH2-4.</title>
        <authorList>
            <person name="Lim S."/>
            <person name="Kim B.-C."/>
        </authorList>
    </citation>
    <scope>NUCLEOTIDE SEQUENCE [LARGE SCALE GENOMIC DNA]</scope>
    <source>
        <strain evidence="1 2">GH2-4</strain>
    </source>
</reference>
<dbReference type="InterPro" id="IPR052922">
    <property type="entry name" value="Cytidylate_Kinase-2"/>
</dbReference>
<protein>
    <recommendedName>
        <fullName evidence="3">DNA topology modulation protein FlaR</fullName>
    </recommendedName>
</protein>
<sequence length="164" mass="19232">MKIHIIGGSGSGKSTVAKQLSEKYSIPHYDLDAIFWDKNAEQYKIKAPVFIRDNKLKEIVGQPSWIIEGVYFTWLDPSFALADKIFVLHTPLSVQEERIWSRYYQRKTGLLSSTKKETINSVNELIDWNKKYIENYLPNFINNTKYKDKIIQLENNFAIFEYIS</sequence>
<dbReference type="Gene3D" id="3.40.50.300">
    <property type="entry name" value="P-loop containing nucleotide triphosphate hydrolases"/>
    <property type="match status" value="1"/>
</dbReference>
<evidence type="ECO:0008006" key="3">
    <source>
        <dbReference type="Google" id="ProtNLM"/>
    </source>
</evidence>
<dbReference type="STRING" id="1305675.BFG57_11050"/>
<dbReference type="InterPro" id="IPR027417">
    <property type="entry name" value="P-loop_NTPase"/>
</dbReference>
<dbReference type="PANTHER" id="PTHR37816:SF2">
    <property type="entry name" value="DNA TOPOLOGY MODULATION PROTEIN FLAR-RELATED PROTEIN"/>
    <property type="match status" value="1"/>
</dbReference>
<evidence type="ECO:0000313" key="1">
    <source>
        <dbReference type="EMBL" id="OEH93850.1"/>
    </source>
</evidence>
<organism evidence="1 2">
    <name type="scientific">Bacillus solimangrovi</name>
    <dbReference type="NCBI Taxonomy" id="1305675"/>
    <lineage>
        <taxon>Bacteria</taxon>
        <taxon>Bacillati</taxon>
        <taxon>Bacillota</taxon>
        <taxon>Bacilli</taxon>
        <taxon>Bacillales</taxon>
        <taxon>Bacillaceae</taxon>
        <taxon>Bacillus</taxon>
    </lineage>
</organism>
<dbReference type="OrthoDB" id="1201990at2"/>
<proteinExistence type="predicted"/>
<dbReference type="SUPFAM" id="SSF52540">
    <property type="entry name" value="P-loop containing nucleoside triphosphate hydrolases"/>
    <property type="match status" value="1"/>
</dbReference>
<gene>
    <name evidence="1" type="ORF">BFG57_11050</name>
</gene>
<evidence type="ECO:0000313" key="2">
    <source>
        <dbReference type="Proteomes" id="UP000095209"/>
    </source>
</evidence>
<dbReference type="PANTHER" id="PTHR37816">
    <property type="entry name" value="YALI0E33011P"/>
    <property type="match status" value="1"/>
</dbReference>